<comment type="caution">
    <text evidence="3">The sequence shown here is derived from an EMBL/GenBank/DDBJ whole genome shotgun (WGS) entry which is preliminary data.</text>
</comment>
<dbReference type="Proteomes" id="UP001050808">
    <property type="component" value="Unassembled WGS sequence"/>
</dbReference>
<feature type="domain" description="HTH merR-type" evidence="2">
    <location>
        <begin position="1"/>
        <end position="70"/>
    </location>
</feature>
<accession>A0ABQ3QF90</accession>
<dbReference type="InterPro" id="IPR000551">
    <property type="entry name" value="MerR-type_HTH_dom"/>
</dbReference>
<protein>
    <submittedName>
        <fullName evidence="3">MerR family transcriptional regulator</fullName>
    </submittedName>
</protein>
<organism evidence="3 4">
    <name type="scientific">Streptomyces violascens</name>
    <dbReference type="NCBI Taxonomy" id="67381"/>
    <lineage>
        <taxon>Bacteria</taxon>
        <taxon>Bacillati</taxon>
        <taxon>Actinomycetota</taxon>
        <taxon>Actinomycetes</taxon>
        <taxon>Kitasatosporales</taxon>
        <taxon>Streptomycetaceae</taxon>
        <taxon>Streptomyces</taxon>
    </lineage>
</organism>
<name>A0ABQ3QF90_9ACTN</name>
<dbReference type="EMBL" id="BNDY01000002">
    <property type="protein sequence ID" value="GHI35946.1"/>
    <property type="molecule type" value="Genomic_DNA"/>
</dbReference>
<evidence type="ECO:0000313" key="4">
    <source>
        <dbReference type="Proteomes" id="UP001050808"/>
    </source>
</evidence>
<dbReference type="Gene3D" id="1.10.1660.10">
    <property type="match status" value="1"/>
</dbReference>
<dbReference type="PANTHER" id="PTHR30204:SF97">
    <property type="entry name" value="MERR FAMILY REGULATORY PROTEIN"/>
    <property type="match status" value="1"/>
</dbReference>
<dbReference type="PROSITE" id="PS50937">
    <property type="entry name" value="HTH_MERR_2"/>
    <property type="match status" value="1"/>
</dbReference>
<dbReference type="RefSeq" id="WP_189959718.1">
    <property type="nucleotide sequence ID" value="NZ_BMUA01000001.1"/>
</dbReference>
<dbReference type="Pfam" id="PF13411">
    <property type="entry name" value="MerR_1"/>
    <property type="match status" value="1"/>
</dbReference>
<evidence type="ECO:0000256" key="1">
    <source>
        <dbReference type="ARBA" id="ARBA00023125"/>
    </source>
</evidence>
<dbReference type="SUPFAM" id="SSF46955">
    <property type="entry name" value="Putative DNA-binding domain"/>
    <property type="match status" value="1"/>
</dbReference>
<keyword evidence="4" id="KW-1185">Reference proteome</keyword>
<sequence length="137" mass="15821">MRMTIGQLSDMTGVPASAIRYWERHGLLPAPERQGGQRRYVPEDAERIKVLRKCQQAGLTLVEIGELQQDQPRRQAMMRAKVVEIEQRMLDLDHAHQLLTHALQCSEEDIVTCPKFREQMATWETSGRPPTRSRSTR</sequence>
<dbReference type="SMART" id="SM00422">
    <property type="entry name" value="HTH_MERR"/>
    <property type="match status" value="1"/>
</dbReference>
<dbReference type="InterPro" id="IPR047057">
    <property type="entry name" value="MerR_fam"/>
</dbReference>
<keyword evidence="1" id="KW-0238">DNA-binding</keyword>
<gene>
    <name evidence="3" type="ORF">Sviol_03540</name>
</gene>
<dbReference type="PANTHER" id="PTHR30204">
    <property type="entry name" value="REDOX-CYCLING DRUG-SENSING TRANSCRIPTIONAL ACTIVATOR SOXR"/>
    <property type="match status" value="1"/>
</dbReference>
<evidence type="ECO:0000313" key="3">
    <source>
        <dbReference type="EMBL" id="GHI35946.1"/>
    </source>
</evidence>
<dbReference type="PRINTS" id="PR00040">
    <property type="entry name" value="HTHMERR"/>
</dbReference>
<dbReference type="InterPro" id="IPR009061">
    <property type="entry name" value="DNA-bd_dom_put_sf"/>
</dbReference>
<evidence type="ECO:0000259" key="2">
    <source>
        <dbReference type="PROSITE" id="PS50937"/>
    </source>
</evidence>
<reference evidence="3" key="1">
    <citation type="submission" date="2024-05" db="EMBL/GenBank/DDBJ databases">
        <title>Whole genome shotgun sequence of Streptomyces violascens NBRC 12920.</title>
        <authorList>
            <person name="Komaki H."/>
            <person name="Tamura T."/>
        </authorList>
    </citation>
    <scope>NUCLEOTIDE SEQUENCE</scope>
    <source>
        <strain evidence="3">NBRC 12920</strain>
    </source>
</reference>
<proteinExistence type="predicted"/>